<dbReference type="AlphaFoldDB" id="A0A914A688"/>
<evidence type="ECO:0000256" key="1">
    <source>
        <dbReference type="SAM" id="MobiDB-lite"/>
    </source>
</evidence>
<dbReference type="Proteomes" id="UP000887568">
    <property type="component" value="Unplaced"/>
</dbReference>
<sequence>MPARVGRVRPDIPPGPGTHGNQTARAGGRESGSPGPLAPRPPGGTTDHARRTPAAGGSRRGAEPQPRRRNGRRAAARRAADRGGPPPRGDPADRGIETRGVRGRGRRAGKSGPARDGPGRQREPNGPCGEELVLISKLQVSVLVSVSASRNGFVFYPRDPSTTHN</sequence>
<accession>A0A914A688</accession>
<evidence type="ECO:0000313" key="3">
    <source>
        <dbReference type="Proteomes" id="UP000887568"/>
    </source>
</evidence>
<keyword evidence="3" id="KW-1185">Reference proteome</keyword>
<dbReference type="GeneID" id="119730268"/>
<protein>
    <submittedName>
        <fullName evidence="2">Uncharacterized protein</fullName>
    </submittedName>
</protein>
<feature type="compositionally biased region" description="Basic and acidic residues" evidence="1">
    <location>
        <begin position="90"/>
        <end position="100"/>
    </location>
</feature>
<feature type="region of interest" description="Disordered" evidence="1">
    <location>
        <begin position="1"/>
        <end position="128"/>
    </location>
</feature>
<name>A0A914A688_PATMI</name>
<dbReference type="RefSeq" id="XP_038059009.1">
    <property type="nucleotide sequence ID" value="XM_038203081.1"/>
</dbReference>
<dbReference type="EnsemblMetazoa" id="XM_038203081.1">
    <property type="protein sequence ID" value="XP_038059009.1"/>
    <property type="gene ID" value="LOC119730268"/>
</dbReference>
<proteinExistence type="predicted"/>
<feature type="compositionally biased region" description="Basic residues" evidence="1">
    <location>
        <begin position="67"/>
        <end position="76"/>
    </location>
</feature>
<organism evidence="2 3">
    <name type="scientific">Patiria miniata</name>
    <name type="common">Bat star</name>
    <name type="synonym">Asterina miniata</name>
    <dbReference type="NCBI Taxonomy" id="46514"/>
    <lineage>
        <taxon>Eukaryota</taxon>
        <taxon>Metazoa</taxon>
        <taxon>Echinodermata</taxon>
        <taxon>Eleutherozoa</taxon>
        <taxon>Asterozoa</taxon>
        <taxon>Asteroidea</taxon>
        <taxon>Valvatacea</taxon>
        <taxon>Valvatida</taxon>
        <taxon>Asterinidae</taxon>
        <taxon>Patiria</taxon>
    </lineage>
</organism>
<evidence type="ECO:0000313" key="2">
    <source>
        <dbReference type="EnsemblMetazoa" id="XP_038059009.1"/>
    </source>
</evidence>
<reference evidence="2" key="1">
    <citation type="submission" date="2022-11" db="UniProtKB">
        <authorList>
            <consortium name="EnsemblMetazoa"/>
        </authorList>
    </citation>
    <scope>IDENTIFICATION</scope>
</reference>